<dbReference type="Proteomes" id="UP000237105">
    <property type="component" value="Unassembled WGS sequence"/>
</dbReference>
<organism evidence="1 2">
    <name type="scientific">Parasponia andersonii</name>
    <name type="common">Sponia andersonii</name>
    <dbReference type="NCBI Taxonomy" id="3476"/>
    <lineage>
        <taxon>Eukaryota</taxon>
        <taxon>Viridiplantae</taxon>
        <taxon>Streptophyta</taxon>
        <taxon>Embryophyta</taxon>
        <taxon>Tracheophyta</taxon>
        <taxon>Spermatophyta</taxon>
        <taxon>Magnoliopsida</taxon>
        <taxon>eudicotyledons</taxon>
        <taxon>Gunneridae</taxon>
        <taxon>Pentapetalae</taxon>
        <taxon>rosids</taxon>
        <taxon>fabids</taxon>
        <taxon>Rosales</taxon>
        <taxon>Cannabaceae</taxon>
        <taxon>Parasponia</taxon>
    </lineage>
</organism>
<keyword evidence="2" id="KW-1185">Reference proteome</keyword>
<sequence length="137" mass="15977">MYLFQLTNITTPGEHQLQFKIHTPYRSIFQSTHRMSRSTNFFLNYMTLSNHKLRNSKLSLVMNITFSNLVLLEQKQSFKANLIGLTQTRQKAPNAFIIVGTTIHVLEKKKKVGVEFYTQKYYGTNFKGTNDMKTCQD</sequence>
<comment type="caution">
    <text evidence="1">The sequence shown here is derived from an EMBL/GenBank/DDBJ whole genome shotgun (WGS) entry which is preliminary data.</text>
</comment>
<dbReference type="EMBL" id="JXTB01000106">
    <property type="protein sequence ID" value="PON63242.1"/>
    <property type="molecule type" value="Genomic_DNA"/>
</dbReference>
<reference evidence="2" key="1">
    <citation type="submission" date="2016-06" db="EMBL/GenBank/DDBJ databases">
        <title>Parallel loss of symbiosis genes in relatives of nitrogen-fixing non-legume Parasponia.</title>
        <authorList>
            <person name="Van Velzen R."/>
            <person name="Holmer R."/>
            <person name="Bu F."/>
            <person name="Rutten L."/>
            <person name="Van Zeijl A."/>
            <person name="Liu W."/>
            <person name="Santuari L."/>
            <person name="Cao Q."/>
            <person name="Sharma T."/>
            <person name="Shen D."/>
            <person name="Roswanjaya Y."/>
            <person name="Wardhani T."/>
            <person name="Kalhor M.S."/>
            <person name="Jansen J."/>
            <person name="Van den Hoogen J."/>
            <person name="Gungor B."/>
            <person name="Hartog M."/>
            <person name="Hontelez J."/>
            <person name="Verver J."/>
            <person name="Yang W.-C."/>
            <person name="Schijlen E."/>
            <person name="Repin R."/>
            <person name="Schilthuizen M."/>
            <person name="Schranz E."/>
            <person name="Heidstra R."/>
            <person name="Miyata K."/>
            <person name="Fedorova E."/>
            <person name="Kohlen W."/>
            <person name="Bisseling T."/>
            <person name="Smit S."/>
            <person name="Geurts R."/>
        </authorList>
    </citation>
    <scope>NUCLEOTIDE SEQUENCE [LARGE SCALE GENOMIC DNA]</scope>
    <source>
        <strain evidence="2">cv. WU1-14</strain>
    </source>
</reference>
<evidence type="ECO:0000313" key="1">
    <source>
        <dbReference type="EMBL" id="PON63242.1"/>
    </source>
</evidence>
<dbReference type="AlphaFoldDB" id="A0A2P5CQE2"/>
<accession>A0A2P5CQE2</accession>
<protein>
    <submittedName>
        <fullName evidence="1">Uncharacterized protein</fullName>
    </submittedName>
</protein>
<name>A0A2P5CQE2_PARAD</name>
<gene>
    <name evidence="1" type="ORF">PanWU01x14_133360</name>
</gene>
<evidence type="ECO:0000313" key="2">
    <source>
        <dbReference type="Proteomes" id="UP000237105"/>
    </source>
</evidence>
<proteinExistence type="predicted"/>